<accession>A0A078ADI0</accession>
<organism evidence="1 2">
    <name type="scientific">Stylonychia lemnae</name>
    <name type="common">Ciliate</name>
    <dbReference type="NCBI Taxonomy" id="5949"/>
    <lineage>
        <taxon>Eukaryota</taxon>
        <taxon>Sar</taxon>
        <taxon>Alveolata</taxon>
        <taxon>Ciliophora</taxon>
        <taxon>Intramacronucleata</taxon>
        <taxon>Spirotrichea</taxon>
        <taxon>Stichotrichia</taxon>
        <taxon>Sporadotrichida</taxon>
        <taxon>Oxytrichidae</taxon>
        <taxon>Stylonychinae</taxon>
        <taxon>Stylonychia</taxon>
    </lineage>
</organism>
<dbReference type="InterPro" id="IPR013320">
    <property type="entry name" value="ConA-like_dom_sf"/>
</dbReference>
<dbReference type="EMBL" id="CCKQ01008840">
    <property type="protein sequence ID" value="CDW80299.1"/>
    <property type="molecule type" value="Genomic_DNA"/>
</dbReference>
<protein>
    <submittedName>
        <fullName evidence="1">Uncharacterized protein</fullName>
    </submittedName>
</protein>
<evidence type="ECO:0000313" key="2">
    <source>
        <dbReference type="Proteomes" id="UP000039865"/>
    </source>
</evidence>
<name>A0A078ADI0_STYLE</name>
<dbReference type="SUPFAM" id="SSF49899">
    <property type="entry name" value="Concanavalin A-like lectins/glucanases"/>
    <property type="match status" value="1"/>
</dbReference>
<proteinExistence type="predicted"/>
<evidence type="ECO:0000313" key="1">
    <source>
        <dbReference type="EMBL" id="CDW80299.1"/>
    </source>
</evidence>
<dbReference type="Gene3D" id="2.60.120.200">
    <property type="match status" value="1"/>
</dbReference>
<gene>
    <name evidence="1" type="primary">Contig10654.g11374</name>
    <name evidence="1" type="ORF">STYLEM_9296</name>
</gene>
<dbReference type="InParanoid" id="A0A078ADI0"/>
<dbReference type="Proteomes" id="UP000039865">
    <property type="component" value="Unassembled WGS sequence"/>
</dbReference>
<keyword evidence="2" id="KW-1185">Reference proteome</keyword>
<reference evidence="1 2" key="1">
    <citation type="submission" date="2014-06" db="EMBL/GenBank/DDBJ databases">
        <authorList>
            <person name="Swart Estienne"/>
        </authorList>
    </citation>
    <scope>NUCLEOTIDE SEQUENCE [LARGE SCALE GENOMIC DNA]</scope>
    <source>
        <strain evidence="1 2">130c</strain>
    </source>
</reference>
<sequence length="443" mass="51720">MLTIQDWIILQQGGNAHTQTSSPEIYVEDNKAWFRIGITKNLTSYTVFHNLKPVIQKDDQIFSDIQRQKCNRFSIKEELMDTQYYARRQIDYPRYQNITTADTQSKSLRIETPIVLPGILRQVESYTVEFWVQFKVLPEQPIQLFGECETAAICSDMQISLKVQNTPFLKHKVATSYESSWLFTLGETPNFLTWNYLAFSFIGESDINYYRFILNSIIKEESRTESTTDQSYNNYGKIPIKNQNKIWDDILLTLCYNGTYYDINTQSCSQQVNEIEYIIKMTGTTNLGQRGITVSCDKAFIIEFWILALSNSTQNRIIKIKDGSLFDQNYVYYTAQNDLGYLKSQQAPFQLLNDKINPSQWNHFIYLLTNRKASFYFNQQYVQDIQGDASINAQKIYLCQEGLFQGYLKELRFYSDFSDENCLSKVGLLPCNKISSYLIMLLR</sequence>
<dbReference type="AlphaFoldDB" id="A0A078ADI0"/>